<name>A0A3B1C8W1_9ZZZZ</name>
<dbReference type="NCBIfam" id="TIGR01683">
    <property type="entry name" value="thiS"/>
    <property type="match status" value="1"/>
</dbReference>
<gene>
    <name evidence="1" type="ORF">MNBD_IGNAVI01-1858</name>
</gene>
<protein>
    <recommendedName>
        <fullName evidence="2">Sulfur carrier protein ThiS</fullName>
    </recommendedName>
</protein>
<organism evidence="1">
    <name type="scientific">hydrothermal vent metagenome</name>
    <dbReference type="NCBI Taxonomy" id="652676"/>
    <lineage>
        <taxon>unclassified sequences</taxon>
        <taxon>metagenomes</taxon>
        <taxon>ecological metagenomes</taxon>
    </lineage>
</organism>
<evidence type="ECO:0008006" key="2">
    <source>
        <dbReference type="Google" id="ProtNLM"/>
    </source>
</evidence>
<dbReference type="SUPFAM" id="SSF54285">
    <property type="entry name" value="MoaD/ThiS"/>
    <property type="match status" value="1"/>
</dbReference>
<dbReference type="InterPro" id="IPR010035">
    <property type="entry name" value="Thi_S"/>
</dbReference>
<dbReference type="InterPro" id="IPR012675">
    <property type="entry name" value="Beta-grasp_dom_sf"/>
</dbReference>
<proteinExistence type="predicted"/>
<dbReference type="AlphaFoldDB" id="A0A3B1C8W1"/>
<reference evidence="1" key="1">
    <citation type="submission" date="2018-06" db="EMBL/GenBank/DDBJ databases">
        <authorList>
            <person name="Zhirakovskaya E."/>
        </authorList>
    </citation>
    <scope>NUCLEOTIDE SEQUENCE</scope>
</reference>
<evidence type="ECO:0000313" key="1">
    <source>
        <dbReference type="EMBL" id="VAX26629.1"/>
    </source>
</evidence>
<dbReference type="PANTHER" id="PTHR34472:SF1">
    <property type="entry name" value="SULFUR CARRIER PROTEIN THIS"/>
    <property type="match status" value="1"/>
</dbReference>
<dbReference type="InterPro" id="IPR016155">
    <property type="entry name" value="Mopterin_synth/thiamin_S_b"/>
</dbReference>
<dbReference type="CDD" id="cd00565">
    <property type="entry name" value="Ubl_ThiS"/>
    <property type="match status" value="1"/>
</dbReference>
<dbReference type="Gene3D" id="3.10.20.30">
    <property type="match status" value="1"/>
</dbReference>
<sequence length="69" mass="7815">MKIIVNNEIQEYSGTINLTDLLVKNNIENPDMVAVQLNGEFVQIEEFSSTNLKDNDIIDFLFFMGGGLF</sequence>
<dbReference type="PANTHER" id="PTHR34472">
    <property type="entry name" value="SULFUR CARRIER PROTEIN THIS"/>
    <property type="match status" value="1"/>
</dbReference>
<dbReference type="Pfam" id="PF02597">
    <property type="entry name" value="ThiS"/>
    <property type="match status" value="1"/>
</dbReference>
<dbReference type="EMBL" id="UOGD01000351">
    <property type="protein sequence ID" value="VAX26629.1"/>
    <property type="molecule type" value="Genomic_DNA"/>
</dbReference>
<dbReference type="InterPro" id="IPR003749">
    <property type="entry name" value="ThiS/MoaD-like"/>
</dbReference>
<accession>A0A3B1C8W1</accession>